<feature type="binding site" evidence="8">
    <location>
        <position position="80"/>
    </location>
    <ligand>
        <name>Zn(2+)</name>
        <dbReference type="ChEBI" id="CHEBI:29105"/>
        <note>catalytic</note>
    </ligand>
</feature>
<dbReference type="EMBL" id="JAGIQL010000014">
    <property type="protein sequence ID" value="MBP0457031.1"/>
    <property type="molecule type" value="Genomic_DNA"/>
</dbReference>
<dbReference type="Proteomes" id="UP000670475">
    <property type="component" value="Unassembled WGS sequence"/>
</dbReference>
<dbReference type="FunFam" id="3.40.140.10:FF:000005">
    <property type="entry name" value="tRNA-specific adenosine deaminase"/>
    <property type="match status" value="1"/>
</dbReference>
<protein>
    <recommendedName>
        <fullName evidence="8">tRNA-specific adenosine deaminase</fullName>
        <ecNumber evidence="8">3.5.4.33</ecNumber>
    </recommendedName>
</protein>
<evidence type="ECO:0000256" key="3">
    <source>
        <dbReference type="ARBA" id="ARBA00022694"/>
    </source>
</evidence>
<dbReference type="InterPro" id="IPR016193">
    <property type="entry name" value="Cytidine_deaminase-like"/>
</dbReference>
<dbReference type="InterPro" id="IPR002125">
    <property type="entry name" value="CMP_dCMP_dom"/>
</dbReference>
<comment type="function">
    <text evidence="8">Catalyzes the deamination of adenosine to inosine at the wobble position 34 of tRNA(Arg2).</text>
</comment>
<accession>A0A940MAR8</accession>
<dbReference type="EC" id="3.5.4.33" evidence="8"/>
<dbReference type="PANTHER" id="PTHR11079">
    <property type="entry name" value="CYTOSINE DEAMINASE FAMILY MEMBER"/>
    <property type="match status" value="1"/>
</dbReference>
<keyword evidence="5 8" id="KW-0378">Hydrolase</keyword>
<evidence type="ECO:0000256" key="2">
    <source>
        <dbReference type="ARBA" id="ARBA00011738"/>
    </source>
</evidence>
<keyword evidence="3 8" id="KW-0819">tRNA processing</keyword>
<dbReference type="Pfam" id="PF00383">
    <property type="entry name" value="dCMP_cyt_deam_1"/>
    <property type="match status" value="1"/>
</dbReference>
<comment type="caution">
    <text evidence="10">The sequence shown here is derived from an EMBL/GenBank/DDBJ whole genome shotgun (WGS) entry which is preliminary data.</text>
</comment>
<dbReference type="HAMAP" id="MF_00972">
    <property type="entry name" value="tRNA_aden_deaminase"/>
    <property type="match status" value="1"/>
</dbReference>
<feature type="domain" description="CMP/dCMP-type deaminase" evidence="9">
    <location>
        <begin position="1"/>
        <end position="107"/>
    </location>
</feature>
<evidence type="ECO:0000256" key="1">
    <source>
        <dbReference type="ARBA" id="ARBA00010669"/>
    </source>
</evidence>
<dbReference type="Gene3D" id="3.40.140.10">
    <property type="entry name" value="Cytidine Deaminase, domain 2"/>
    <property type="match status" value="1"/>
</dbReference>
<evidence type="ECO:0000256" key="5">
    <source>
        <dbReference type="ARBA" id="ARBA00022801"/>
    </source>
</evidence>
<evidence type="ECO:0000313" key="10">
    <source>
        <dbReference type="EMBL" id="MBP0457031.1"/>
    </source>
</evidence>
<feature type="binding site" evidence="8">
    <location>
        <position position="47"/>
    </location>
    <ligand>
        <name>Zn(2+)</name>
        <dbReference type="ChEBI" id="CHEBI:29105"/>
        <note>catalytic</note>
    </ligand>
</feature>
<evidence type="ECO:0000313" key="11">
    <source>
        <dbReference type="Proteomes" id="UP000670475"/>
    </source>
</evidence>
<organism evidence="10 11">
    <name type="scientific">Streptomyces montanisoli</name>
    <dbReference type="NCBI Taxonomy" id="2798581"/>
    <lineage>
        <taxon>Bacteria</taxon>
        <taxon>Bacillati</taxon>
        <taxon>Actinomycetota</taxon>
        <taxon>Actinomycetes</taxon>
        <taxon>Kitasatosporales</taxon>
        <taxon>Streptomycetaceae</taxon>
        <taxon>Streptomyces</taxon>
    </lineage>
</organism>
<evidence type="ECO:0000256" key="4">
    <source>
        <dbReference type="ARBA" id="ARBA00022723"/>
    </source>
</evidence>
<dbReference type="PROSITE" id="PS00903">
    <property type="entry name" value="CYT_DCMP_DEAMINASES_1"/>
    <property type="match status" value="1"/>
</dbReference>
<evidence type="ECO:0000256" key="8">
    <source>
        <dbReference type="HAMAP-Rule" id="MF_00972"/>
    </source>
</evidence>
<dbReference type="GO" id="GO:0052717">
    <property type="term" value="F:tRNA-specific adenosine-34 deaminase activity"/>
    <property type="evidence" value="ECO:0007669"/>
    <property type="project" value="UniProtKB-UniRule"/>
</dbReference>
<sequence>MRRALDEAAGAALTGDVPVGAVVLSPAGTVLATGRNEREATGDPTAHAEVLALRAAAARSGAWRLTGCTLVVTLEPCTMCAGALVQARVDRVVYGARDEKAGAVGSLWDVVRDRRLNHRPEVIGGVLADECAAGLRDFFALRRTPEGPAADTATDTATDTDF</sequence>
<evidence type="ECO:0000256" key="6">
    <source>
        <dbReference type="ARBA" id="ARBA00022833"/>
    </source>
</evidence>
<proteinExistence type="inferred from homology"/>
<dbReference type="AlphaFoldDB" id="A0A940MAR8"/>
<gene>
    <name evidence="8 10" type="primary">tadA</name>
    <name evidence="10" type="ORF">JFN87_05880</name>
</gene>
<keyword evidence="4 8" id="KW-0479">Metal-binding</keyword>
<comment type="subunit">
    <text evidence="2 8">Homodimer.</text>
</comment>
<feature type="active site" description="Proton donor" evidence="8">
    <location>
        <position position="49"/>
    </location>
</feature>
<feature type="binding site" evidence="8">
    <location>
        <position position="77"/>
    </location>
    <ligand>
        <name>Zn(2+)</name>
        <dbReference type="ChEBI" id="CHEBI:29105"/>
        <note>catalytic</note>
    </ligand>
</feature>
<evidence type="ECO:0000259" key="9">
    <source>
        <dbReference type="PROSITE" id="PS51747"/>
    </source>
</evidence>
<dbReference type="InterPro" id="IPR016192">
    <property type="entry name" value="APOBEC/CMP_deaminase_Zn-bd"/>
</dbReference>
<dbReference type="GO" id="GO:0002100">
    <property type="term" value="P:tRNA wobble adenosine to inosine editing"/>
    <property type="evidence" value="ECO:0007669"/>
    <property type="project" value="UniProtKB-UniRule"/>
</dbReference>
<dbReference type="SUPFAM" id="SSF53927">
    <property type="entry name" value="Cytidine deaminase-like"/>
    <property type="match status" value="1"/>
</dbReference>
<keyword evidence="6 8" id="KW-0862">Zinc</keyword>
<name>A0A940MAR8_9ACTN</name>
<dbReference type="PANTHER" id="PTHR11079:SF202">
    <property type="entry name" value="TRNA-SPECIFIC ADENOSINE DEAMINASE"/>
    <property type="match status" value="1"/>
</dbReference>
<dbReference type="PROSITE" id="PS51747">
    <property type="entry name" value="CYT_DCMP_DEAMINASES_2"/>
    <property type="match status" value="1"/>
</dbReference>
<reference evidence="10" key="1">
    <citation type="submission" date="2021-03" db="EMBL/GenBank/DDBJ databases">
        <title>Whole genome sequence of Streptomyces bomunensis MMS17-BM035.</title>
        <authorList>
            <person name="Lee J.H."/>
        </authorList>
    </citation>
    <scope>NUCLEOTIDE SEQUENCE</scope>
    <source>
        <strain evidence="10">MMS17-BM035</strain>
    </source>
</reference>
<keyword evidence="11" id="KW-1185">Reference proteome</keyword>
<comment type="similarity">
    <text evidence="1">Belongs to the cytidine and deoxycytidylate deaminase family. ADAT2 subfamily.</text>
</comment>
<dbReference type="RefSeq" id="WP_209338840.1">
    <property type="nucleotide sequence ID" value="NZ_JAGIQL010000014.1"/>
</dbReference>
<dbReference type="InterPro" id="IPR028883">
    <property type="entry name" value="tRNA_aden_deaminase"/>
</dbReference>
<comment type="catalytic activity">
    <reaction evidence="7 8">
        <text>adenosine(34) in tRNA + H2O + H(+) = inosine(34) in tRNA + NH4(+)</text>
        <dbReference type="Rhea" id="RHEA:43168"/>
        <dbReference type="Rhea" id="RHEA-COMP:10373"/>
        <dbReference type="Rhea" id="RHEA-COMP:10374"/>
        <dbReference type="ChEBI" id="CHEBI:15377"/>
        <dbReference type="ChEBI" id="CHEBI:15378"/>
        <dbReference type="ChEBI" id="CHEBI:28938"/>
        <dbReference type="ChEBI" id="CHEBI:74411"/>
        <dbReference type="ChEBI" id="CHEBI:82852"/>
        <dbReference type="EC" id="3.5.4.33"/>
    </reaction>
</comment>
<dbReference type="NCBIfam" id="NF008113">
    <property type="entry name" value="PRK10860.1"/>
    <property type="match status" value="1"/>
</dbReference>
<dbReference type="GO" id="GO:0008270">
    <property type="term" value="F:zinc ion binding"/>
    <property type="evidence" value="ECO:0007669"/>
    <property type="project" value="UniProtKB-UniRule"/>
</dbReference>
<dbReference type="CDD" id="cd01285">
    <property type="entry name" value="nucleoside_deaminase"/>
    <property type="match status" value="1"/>
</dbReference>
<evidence type="ECO:0000256" key="7">
    <source>
        <dbReference type="ARBA" id="ARBA00048045"/>
    </source>
</evidence>
<comment type="cofactor">
    <cofactor evidence="8">
        <name>Zn(2+)</name>
        <dbReference type="ChEBI" id="CHEBI:29105"/>
    </cofactor>
    <text evidence="8">Binds 1 zinc ion per subunit.</text>
</comment>